<dbReference type="PIRSF" id="PIRSF000709">
    <property type="entry name" value="6PFK_2-Ptase"/>
    <property type="match status" value="1"/>
</dbReference>
<evidence type="ECO:0000256" key="4">
    <source>
        <dbReference type="PIRSR" id="PIRSR613078-2"/>
    </source>
</evidence>
<protein>
    <recommendedName>
        <fullName evidence="7">Phosphoglycerate mutase</fullName>
    </recommendedName>
</protein>
<evidence type="ECO:0000256" key="1">
    <source>
        <dbReference type="ARBA" id="ARBA00023152"/>
    </source>
</evidence>
<keyword evidence="2" id="KW-0413">Isomerase</keyword>
<evidence type="ECO:0000256" key="2">
    <source>
        <dbReference type="ARBA" id="ARBA00023235"/>
    </source>
</evidence>
<organism evidence="5 6">
    <name type="scientific">Enterococcus columbae DSM 7374 = ATCC 51263</name>
    <dbReference type="NCBI Taxonomy" id="1121865"/>
    <lineage>
        <taxon>Bacteria</taxon>
        <taxon>Bacillati</taxon>
        <taxon>Bacillota</taxon>
        <taxon>Bacilli</taxon>
        <taxon>Lactobacillales</taxon>
        <taxon>Enterococcaceae</taxon>
        <taxon>Enterococcus</taxon>
    </lineage>
</organism>
<feature type="active site" description="Tele-phosphohistidine intermediate" evidence="3">
    <location>
        <position position="10"/>
    </location>
</feature>
<evidence type="ECO:0000313" key="5">
    <source>
        <dbReference type="EMBL" id="EOW83814.1"/>
    </source>
</evidence>
<dbReference type="EMBL" id="ASWJ01000007">
    <property type="protein sequence ID" value="EOW83814.1"/>
    <property type="molecule type" value="Genomic_DNA"/>
</dbReference>
<dbReference type="Proteomes" id="UP000014113">
    <property type="component" value="Unassembled WGS sequence"/>
</dbReference>
<feature type="binding site" evidence="4">
    <location>
        <begin position="9"/>
        <end position="16"/>
    </location>
    <ligand>
        <name>substrate</name>
    </ligand>
</feature>
<sequence length="199" mass="23014">MLETIVLVRHGESTLNYINKQNIGRIFIGQADTPLTYQGVQQAIACTSYFDHQSFDAYYSSCLSRAIDTAKYATANRVPIIQDERINERSLGKFEGSLLADLRLQYPDFDFNQPFNLDEQLKAIDGENLCDVYKRVQNFWTEILSSYNRVAVFSHSIWIKMTLAFLLKQPISEAKRLSIPNGQILELKYIDGHWQYKRS</sequence>
<dbReference type="AlphaFoldDB" id="S0K0U8"/>
<proteinExistence type="predicted"/>
<dbReference type="Gene3D" id="3.40.50.1240">
    <property type="entry name" value="Phosphoglycerate mutase-like"/>
    <property type="match status" value="1"/>
</dbReference>
<dbReference type="InterPro" id="IPR029033">
    <property type="entry name" value="His_PPase_superfam"/>
</dbReference>
<feature type="active site" description="Proton donor/acceptor" evidence="3">
    <location>
        <position position="88"/>
    </location>
</feature>
<name>S0K0U8_9ENTE</name>
<accession>S0K0U8</accession>
<dbReference type="RefSeq" id="WP_016184486.1">
    <property type="nucleotide sequence ID" value="NZ_JXKI01000008.1"/>
</dbReference>
<dbReference type="CDD" id="cd07067">
    <property type="entry name" value="HP_PGM_like"/>
    <property type="match status" value="1"/>
</dbReference>
<dbReference type="STRING" id="1121865.OMW_02405"/>
<dbReference type="SUPFAM" id="SSF53254">
    <property type="entry name" value="Phosphoglycerate mutase-like"/>
    <property type="match status" value="1"/>
</dbReference>
<feature type="binding site" evidence="4">
    <location>
        <position position="65"/>
    </location>
    <ligand>
        <name>substrate</name>
    </ligand>
</feature>
<evidence type="ECO:0000313" key="6">
    <source>
        <dbReference type="Proteomes" id="UP000014113"/>
    </source>
</evidence>
<dbReference type="InterPro" id="IPR013078">
    <property type="entry name" value="His_Pase_superF_clade-1"/>
</dbReference>
<gene>
    <name evidence="5" type="ORF">I568_01616</name>
</gene>
<dbReference type="eggNOG" id="COG0406">
    <property type="taxonomic scope" value="Bacteria"/>
</dbReference>
<dbReference type="Pfam" id="PF00300">
    <property type="entry name" value="His_Phos_1"/>
    <property type="match status" value="1"/>
</dbReference>
<comment type="caution">
    <text evidence="5">The sequence shown here is derived from an EMBL/GenBank/DDBJ whole genome shotgun (WGS) entry which is preliminary data.</text>
</comment>
<dbReference type="PROSITE" id="PS00175">
    <property type="entry name" value="PG_MUTASE"/>
    <property type="match status" value="1"/>
</dbReference>
<dbReference type="SMART" id="SM00855">
    <property type="entry name" value="PGAM"/>
    <property type="match status" value="1"/>
</dbReference>
<dbReference type="PANTHER" id="PTHR48100:SF1">
    <property type="entry name" value="HISTIDINE PHOSPHATASE FAMILY PROTEIN-RELATED"/>
    <property type="match status" value="1"/>
</dbReference>
<evidence type="ECO:0000256" key="3">
    <source>
        <dbReference type="PIRSR" id="PIRSR613078-1"/>
    </source>
</evidence>
<dbReference type="GO" id="GO:0016791">
    <property type="term" value="F:phosphatase activity"/>
    <property type="evidence" value="ECO:0007669"/>
    <property type="project" value="TreeGrafter"/>
</dbReference>
<keyword evidence="1" id="KW-0324">Glycolysis</keyword>
<dbReference type="InterPro" id="IPR001345">
    <property type="entry name" value="PG/BPGM_mutase_AS"/>
</dbReference>
<keyword evidence="6" id="KW-1185">Reference proteome</keyword>
<dbReference type="GO" id="GO:0005737">
    <property type="term" value="C:cytoplasm"/>
    <property type="evidence" value="ECO:0007669"/>
    <property type="project" value="TreeGrafter"/>
</dbReference>
<evidence type="ECO:0008006" key="7">
    <source>
        <dbReference type="Google" id="ProtNLM"/>
    </source>
</evidence>
<dbReference type="PATRIC" id="fig|1121865.3.peg.2340"/>
<dbReference type="OrthoDB" id="9783269at2"/>
<dbReference type="InterPro" id="IPR050275">
    <property type="entry name" value="PGM_Phosphatase"/>
</dbReference>
<dbReference type="PANTHER" id="PTHR48100">
    <property type="entry name" value="BROAD-SPECIFICITY PHOSPHATASE YOR283W-RELATED"/>
    <property type="match status" value="1"/>
</dbReference>
<reference evidence="5 6" key="1">
    <citation type="submission" date="2013-03" db="EMBL/GenBank/DDBJ databases">
        <title>The Genome Sequence of Enterococcus columbae ATCC_51263 (PacBio/Illumina hybrid assembly).</title>
        <authorList>
            <consortium name="The Broad Institute Genomics Platform"/>
            <consortium name="The Broad Institute Genome Sequencing Center for Infectious Disease"/>
            <person name="Earl A."/>
            <person name="Russ C."/>
            <person name="Gilmore M."/>
            <person name="Surin D."/>
            <person name="Walker B."/>
            <person name="Young S."/>
            <person name="Zeng Q."/>
            <person name="Gargeya S."/>
            <person name="Fitzgerald M."/>
            <person name="Haas B."/>
            <person name="Abouelleil A."/>
            <person name="Allen A.W."/>
            <person name="Alvarado L."/>
            <person name="Arachchi H.M."/>
            <person name="Berlin A.M."/>
            <person name="Chapman S.B."/>
            <person name="Gainer-Dewar J."/>
            <person name="Goldberg J."/>
            <person name="Griggs A."/>
            <person name="Gujja S."/>
            <person name="Hansen M."/>
            <person name="Howarth C."/>
            <person name="Imamovic A."/>
            <person name="Ireland A."/>
            <person name="Larimer J."/>
            <person name="McCowan C."/>
            <person name="Murphy C."/>
            <person name="Pearson M."/>
            <person name="Poon T.W."/>
            <person name="Priest M."/>
            <person name="Roberts A."/>
            <person name="Saif S."/>
            <person name="Shea T."/>
            <person name="Sisk P."/>
            <person name="Sykes S."/>
            <person name="Wortman J."/>
            <person name="Nusbaum C."/>
            <person name="Birren B."/>
        </authorList>
    </citation>
    <scope>NUCLEOTIDE SEQUENCE [LARGE SCALE GENOMIC DNA]</scope>
    <source>
        <strain evidence="5 6">ATCC 51263</strain>
    </source>
</reference>